<proteinExistence type="predicted"/>
<gene>
    <name evidence="1" type="ORF">BDZ85DRAFT_11580</name>
</gene>
<name>A0A6A6GQQ9_9PEZI</name>
<sequence length="332" mass="36217">MDMEDPICPSIESYQVGWICAIDIEHRVAMALLRPRVGSPVTPKEDTNNYTCGKIAGHNVVIACIAKGRYGIANAASTAQNMQRSFPSLRFRLMVGIGGGAPTPTQDIRLGDVVVSSPAGRRPAVIHYEFGKTIQNEEFQPLGILASPPVMLLNVLNTVDNLHKLKGSRLRRTIKTMIDSYPRIEQDIARPDPTSDILFASGSVHKDASSSCGKLGCASHHPAVARPRRTLDETEPYIHYGLIASADRLMKNAVQRDRLAERHGALCFEMEAAGLMDNFPCLVVRGISDYSDTHKNDEWQGYAAAVAAAYAKEILKTIPSAHHLSYLGGSKV</sequence>
<keyword evidence="2" id="KW-1185">Reference proteome</keyword>
<dbReference type="GO" id="GO:0009116">
    <property type="term" value="P:nucleoside metabolic process"/>
    <property type="evidence" value="ECO:0007669"/>
    <property type="project" value="InterPro"/>
</dbReference>
<evidence type="ECO:0000313" key="2">
    <source>
        <dbReference type="Proteomes" id="UP000799538"/>
    </source>
</evidence>
<dbReference type="Gene3D" id="3.40.50.1580">
    <property type="entry name" value="Nucleoside phosphorylase domain"/>
    <property type="match status" value="1"/>
</dbReference>
<dbReference type="GO" id="GO:0003824">
    <property type="term" value="F:catalytic activity"/>
    <property type="evidence" value="ECO:0007669"/>
    <property type="project" value="InterPro"/>
</dbReference>
<dbReference type="Proteomes" id="UP000799538">
    <property type="component" value="Unassembled WGS sequence"/>
</dbReference>
<reference evidence="2" key="1">
    <citation type="journal article" date="2020" name="Stud. Mycol.">
        <title>101 Dothideomycetes genomes: A test case for predicting lifestyles and emergence of pathogens.</title>
        <authorList>
            <person name="Haridas S."/>
            <person name="Albert R."/>
            <person name="Binder M."/>
            <person name="Bloem J."/>
            <person name="LaButti K."/>
            <person name="Salamov A."/>
            <person name="Andreopoulos B."/>
            <person name="Baker S."/>
            <person name="Barry K."/>
            <person name="Bills G."/>
            <person name="Bluhm B."/>
            <person name="Cannon C."/>
            <person name="Castanera R."/>
            <person name="Culley D."/>
            <person name="Daum C."/>
            <person name="Ezra D."/>
            <person name="Gonzalez J."/>
            <person name="Henrissat B."/>
            <person name="Kuo A."/>
            <person name="Liang C."/>
            <person name="Lipzen A."/>
            <person name="Lutzoni F."/>
            <person name="Magnuson J."/>
            <person name="Mondo S."/>
            <person name="Nolan M."/>
            <person name="Ohm R."/>
            <person name="Pangilinan J."/>
            <person name="Park H.-J."/>
            <person name="Ramirez L."/>
            <person name="Alfaro M."/>
            <person name="Sun H."/>
            <person name="Tritt A."/>
            <person name="Yoshinaga Y."/>
            <person name="Zwiers L.-H."/>
            <person name="Turgeon B."/>
            <person name="Goodwin S."/>
            <person name="Spatafora J."/>
            <person name="Crous P."/>
            <person name="Grigoriev I."/>
        </authorList>
    </citation>
    <scope>NUCLEOTIDE SEQUENCE [LARGE SCALE GENOMIC DNA]</scope>
    <source>
        <strain evidence="2">CECT 20119</strain>
    </source>
</reference>
<dbReference type="PANTHER" id="PTHR46082:SF11">
    <property type="entry name" value="AAA+ ATPASE DOMAIN-CONTAINING PROTEIN-RELATED"/>
    <property type="match status" value="1"/>
</dbReference>
<dbReference type="OrthoDB" id="1577640at2759"/>
<dbReference type="SUPFAM" id="SSF53167">
    <property type="entry name" value="Purine and uridine phosphorylases"/>
    <property type="match status" value="1"/>
</dbReference>
<organism evidence="1 2">
    <name type="scientific">Elsinoe ampelina</name>
    <dbReference type="NCBI Taxonomy" id="302913"/>
    <lineage>
        <taxon>Eukaryota</taxon>
        <taxon>Fungi</taxon>
        <taxon>Dikarya</taxon>
        <taxon>Ascomycota</taxon>
        <taxon>Pezizomycotina</taxon>
        <taxon>Dothideomycetes</taxon>
        <taxon>Dothideomycetidae</taxon>
        <taxon>Myriangiales</taxon>
        <taxon>Elsinoaceae</taxon>
        <taxon>Elsinoe</taxon>
    </lineage>
</organism>
<dbReference type="EMBL" id="ML992501">
    <property type="protein sequence ID" value="KAF2228072.1"/>
    <property type="molecule type" value="Genomic_DNA"/>
</dbReference>
<dbReference type="PANTHER" id="PTHR46082">
    <property type="entry name" value="ATP/GTP-BINDING PROTEIN-RELATED"/>
    <property type="match status" value="1"/>
</dbReference>
<accession>A0A6A6GQQ9</accession>
<dbReference type="InterPro" id="IPR053137">
    <property type="entry name" value="NLR-like"/>
</dbReference>
<protein>
    <submittedName>
        <fullName evidence="1">Nucleoside phosphorylase domain-containing protein</fullName>
    </submittedName>
</protein>
<dbReference type="InterPro" id="IPR035994">
    <property type="entry name" value="Nucleoside_phosphorylase_sf"/>
</dbReference>
<evidence type="ECO:0000313" key="1">
    <source>
        <dbReference type="EMBL" id="KAF2228072.1"/>
    </source>
</evidence>
<dbReference type="AlphaFoldDB" id="A0A6A6GQQ9"/>